<evidence type="ECO:0000256" key="7">
    <source>
        <dbReference type="ARBA" id="ARBA00022840"/>
    </source>
</evidence>
<dbReference type="GO" id="GO:0005737">
    <property type="term" value="C:cytoplasm"/>
    <property type="evidence" value="ECO:0007669"/>
    <property type="project" value="UniProtKB-SubCell"/>
</dbReference>
<keyword evidence="3 9" id="KW-0028">Amino-acid biosynthesis</keyword>
<reference evidence="12" key="1">
    <citation type="submission" date="2017-11" db="EMBL/GenBank/DDBJ databases">
        <authorList>
            <person name="Zhu W."/>
        </authorList>
    </citation>
    <scope>NUCLEOTIDE SEQUENCE [LARGE SCALE GENOMIC DNA]</scope>
    <source>
        <strain evidence="12">CAU 1051</strain>
    </source>
</reference>
<proteinExistence type="inferred from homology"/>
<feature type="binding site" evidence="9">
    <location>
        <begin position="41"/>
        <end position="42"/>
    </location>
    <ligand>
        <name>substrate</name>
    </ligand>
</feature>
<evidence type="ECO:0000256" key="5">
    <source>
        <dbReference type="ARBA" id="ARBA00022741"/>
    </source>
</evidence>
<dbReference type="InterPro" id="IPR001048">
    <property type="entry name" value="Asp/Glu/Uridylate_kinase"/>
</dbReference>
<keyword evidence="7 9" id="KW-0067">ATP-binding</keyword>
<evidence type="ECO:0000256" key="8">
    <source>
        <dbReference type="ARBA" id="ARBA00048141"/>
    </source>
</evidence>
<dbReference type="NCBIfam" id="TIGR00761">
    <property type="entry name" value="argB"/>
    <property type="match status" value="1"/>
</dbReference>
<dbReference type="EMBL" id="PIOD01000006">
    <property type="protein sequence ID" value="RDW19831.1"/>
    <property type="molecule type" value="Genomic_DNA"/>
</dbReference>
<name>A0A3D8PWY9_9BACI</name>
<dbReference type="PANTHER" id="PTHR23342">
    <property type="entry name" value="N-ACETYLGLUTAMATE SYNTHASE"/>
    <property type="match status" value="1"/>
</dbReference>
<feature type="site" description="Transition state stabilizer" evidence="9">
    <location>
        <position position="219"/>
    </location>
</feature>
<keyword evidence="9" id="KW-0963">Cytoplasm</keyword>
<dbReference type="SUPFAM" id="SSF53633">
    <property type="entry name" value="Carbamate kinase-like"/>
    <property type="match status" value="1"/>
</dbReference>
<comment type="caution">
    <text evidence="11">The sequence shown here is derived from an EMBL/GenBank/DDBJ whole genome shotgun (WGS) entry which is preliminary data.</text>
</comment>
<comment type="similarity">
    <text evidence="9">Belongs to the acetylglutamate kinase family. ArgB subfamily.</text>
</comment>
<dbReference type="AlphaFoldDB" id="A0A3D8PWY9"/>
<dbReference type="OrthoDB" id="9803155at2"/>
<dbReference type="GO" id="GO:0005524">
    <property type="term" value="F:ATP binding"/>
    <property type="evidence" value="ECO:0007669"/>
    <property type="project" value="UniProtKB-UniRule"/>
</dbReference>
<gene>
    <name evidence="9 11" type="primary">argB</name>
    <name evidence="11" type="ORF">CWR45_07145</name>
</gene>
<keyword evidence="5 9" id="KW-0547">Nucleotide-binding</keyword>
<accession>A0A3D8PWY9</accession>
<organism evidence="11 12">
    <name type="scientific">Oceanobacillus chungangensis</name>
    <dbReference type="NCBI Taxonomy" id="1229152"/>
    <lineage>
        <taxon>Bacteria</taxon>
        <taxon>Bacillati</taxon>
        <taxon>Bacillota</taxon>
        <taxon>Bacilli</taxon>
        <taxon>Bacillales</taxon>
        <taxon>Bacillaceae</taxon>
        <taxon>Oceanobacillus</taxon>
    </lineage>
</organism>
<dbReference type="UniPathway" id="UPA00068">
    <property type="reaction ID" value="UER00107"/>
</dbReference>
<dbReference type="PIRSF" id="PIRSF000728">
    <property type="entry name" value="NAGK"/>
    <property type="match status" value="1"/>
</dbReference>
<dbReference type="InterPro" id="IPR037528">
    <property type="entry name" value="ArgB"/>
</dbReference>
<dbReference type="FunFam" id="3.40.1160.10:FF:000004">
    <property type="entry name" value="Acetylglutamate kinase"/>
    <property type="match status" value="1"/>
</dbReference>
<dbReference type="Proteomes" id="UP000256520">
    <property type="component" value="Unassembled WGS sequence"/>
</dbReference>
<evidence type="ECO:0000313" key="12">
    <source>
        <dbReference type="Proteomes" id="UP000256520"/>
    </source>
</evidence>
<comment type="pathway">
    <text evidence="1 9">Amino-acid biosynthesis; L-arginine biosynthesis; N(2)-acetyl-L-ornithine from L-glutamate: step 2/4.</text>
</comment>
<comment type="function">
    <text evidence="9">Catalyzes the ATP-dependent phosphorylation of N-acetyl-L-glutamate.</text>
</comment>
<evidence type="ECO:0000259" key="10">
    <source>
        <dbReference type="Pfam" id="PF00696"/>
    </source>
</evidence>
<keyword evidence="12" id="KW-1185">Reference proteome</keyword>
<dbReference type="CDD" id="cd04238">
    <property type="entry name" value="AAK_NAGK-like"/>
    <property type="match status" value="1"/>
</dbReference>
<protein>
    <recommendedName>
        <fullName evidence="9">Acetylglutamate kinase</fullName>
        <ecNumber evidence="9">2.7.2.8</ecNumber>
    </recommendedName>
    <alternativeName>
        <fullName evidence="9">N-acetyl-L-glutamate 5-phosphotransferase</fullName>
    </alternativeName>
    <alternativeName>
        <fullName evidence="9">NAG kinase</fullName>
        <shortName evidence="9">NAGK</shortName>
    </alternativeName>
</protein>
<evidence type="ECO:0000256" key="4">
    <source>
        <dbReference type="ARBA" id="ARBA00022679"/>
    </source>
</evidence>
<dbReference type="HAMAP" id="MF_00082">
    <property type="entry name" value="ArgB"/>
    <property type="match status" value="1"/>
</dbReference>
<dbReference type="Pfam" id="PF00696">
    <property type="entry name" value="AA_kinase"/>
    <property type="match status" value="1"/>
</dbReference>
<comment type="catalytic activity">
    <reaction evidence="8 9">
        <text>N-acetyl-L-glutamate + ATP = N-acetyl-L-glutamyl 5-phosphate + ADP</text>
        <dbReference type="Rhea" id="RHEA:14629"/>
        <dbReference type="ChEBI" id="CHEBI:30616"/>
        <dbReference type="ChEBI" id="CHEBI:44337"/>
        <dbReference type="ChEBI" id="CHEBI:57936"/>
        <dbReference type="ChEBI" id="CHEBI:456216"/>
        <dbReference type="EC" id="2.7.2.8"/>
    </reaction>
</comment>
<feature type="binding site" evidence="9">
    <location>
        <position position="157"/>
    </location>
    <ligand>
        <name>substrate</name>
    </ligand>
</feature>
<evidence type="ECO:0000256" key="6">
    <source>
        <dbReference type="ARBA" id="ARBA00022777"/>
    </source>
</evidence>
<keyword evidence="2 9" id="KW-0055">Arginine biosynthesis</keyword>
<dbReference type="RefSeq" id="WP_115749179.1">
    <property type="nucleotide sequence ID" value="NZ_PIOD01000006.1"/>
</dbReference>
<evidence type="ECO:0000313" key="11">
    <source>
        <dbReference type="EMBL" id="RDW19831.1"/>
    </source>
</evidence>
<feature type="binding site" evidence="9">
    <location>
        <position position="63"/>
    </location>
    <ligand>
        <name>substrate</name>
    </ligand>
</feature>
<feature type="domain" description="Aspartate/glutamate/uridylate kinase" evidence="10">
    <location>
        <begin position="2"/>
        <end position="238"/>
    </location>
</feature>
<dbReference type="GO" id="GO:0003991">
    <property type="term" value="F:acetylglutamate kinase activity"/>
    <property type="evidence" value="ECO:0007669"/>
    <property type="project" value="UniProtKB-UniRule"/>
</dbReference>
<dbReference type="EC" id="2.7.2.8" evidence="9"/>
<keyword evidence="4 9" id="KW-0808">Transferase</keyword>
<dbReference type="GO" id="GO:0042450">
    <property type="term" value="P:L-arginine biosynthetic process via ornithine"/>
    <property type="evidence" value="ECO:0007669"/>
    <property type="project" value="UniProtKB-UniRule"/>
</dbReference>
<feature type="site" description="Transition state stabilizer" evidence="9">
    <location>
        <position position="7"/>
    </location>
</feature>
<dbReference type="PANTHER" id="PTHR23342:SF0">
    <property type="entry name" value="N-ACETYLGLUTAMATE SYNTHASE, MITOCHONDRIAL"/>
    <property type="match status" value="1"/>
</dbReference>
<evidence type="ECO:0000256" key="3">
    <source>
        <dbReference type="ARBA" id="ARBA00022605"/>
    </source>
</evidence>
<dbReference type="InterPro" id="IPR036393">
    <property type="entry name" value="AceGlu_kinase-like_sf"/>
</dbReference>
<dbReference type="Gene3D" id="3.40.1160.10">
    <property type="entry name" value="Acetylglutamate kinase-like"/>
    <property type="match status" value="1"/>
</dbReference>
<evidence type="ECO:0000256" key="9">
    <source>
        <dbReference type="HAMAP-Rule" id="MF_00082"/>
    </source>
</evidence>
<dbReference type="InterPro" id="IPR004662">
    <property type="entry name" value="AcgluKinase_fam"/>
</dbReference>
<comment type="subcellular location">
    <subcellularLocation>
        <location evidence="9">Cytoplasm</location>
    </subcellularLocation>
</comment>
<keyword evidence="6 9" id="KW-0418">Kinase</keyword>
<evidence type="ECO:0000256" key="2">
    <source>
        <dbReference type="ARBA" id="ARBA00022571"/>
    </source>
</evidence>
<sequence>MNIIVLKIGGSILAKLPESFYKILVEIKESGLCEPIIVHGGGPEINQTLKRLQVESTFIDGLRVTTKEVLDVAEMVMSGSINKKIVTDLQKAGAAAIGISGVDNSLLQTEPIDETGKMGYVGKVINVNTTLVRHLMSHGAIPVISPIGTDATGQHYNINGDIAAAAVASAINGKLVLISDTPGVMENINNESVIHKNLTESQIEALIASGVIHGGMIPKVRSALQGLTEGVEESVIINGLSPTDLKKYIHGEEVGTKVIKEEVHHV</sequence>
<evidence type="ECO:0000256" key="1">
    <source>
        <dbReference type="ARBA" id="ARBA00004828"/>
    </source>
</evidence>